<dbReference type="InterPro" id="IPR001214">
    <property type="entry name" value="SET_dom"/>
</dbReference>
<feature type="binding site" evidence="10">
    <location>
        <position position="1658"/>
    </location>
    <ligand>
        <name>Zn(2+)</name>
        <dbReference type="ChEBI" id="CHEBI:29105"/>
        <note>catalytic</note>
    </ligand>
</feature>
<keyword evidence="7 10" id="KW-0862">Zinc</keyword>
<evidence type="ECO:0000256" key="8">
    <source>
        <dbReference type="ARBA" id="ARBA00023049"/>
    </source>
</evidence>
<accession>A0A9P1FHQ1</accession>
<feature type="binding site" evidence="10">
    <location>
        <position position="1639"/>
    </location>
    <ligand>
        <name>Zn(2+)</name>
        <dbReference type="ChEBI" id="CHEBI:29105"/>
        <note>catalytic</note>
    </ligand>
</feature>
<evidence type="ECO:0000256" key="12">
    <source>
        <dbReference type="SAM" id="Phobius"/>
    </source>
</evidence>
<dbReference type="PANTHER" id="PTHR45726:SF3">
    <property type="entry name" value="LEUKOTRIENE A-4 HYDROLASE"/>
    <property type="match status" value="1"/>
</dbReference>
<dbReference type="GO" id="GO:0006508">
    <property type="term" value="P:proteolysis"/>
    <property type="evidence" value="ECO:0007669"/>
    <property type="project" value="UniProtKB-KW"/>
</dbReference>
<dbReference type="Gene3D" id="1.25.40.320">
    <property type="entry name" value="Peptidase M1, leukotriene A4 hydrolase/aminopeptidase C-terminal domain"/>
    <property type="match status" value="1"/>
</dbReference>
<dbReference type="Gene3D" id="2.60.40.1730">
    <property type="entry name" value="tricorn interacting facor f3 domain"/>
    <property type="match status" value="2"/>
</dbReference>
<evidence type="ECO:0000256" key="1">
    <source>
        <dbReference type="ARBA" id="ARBA00004496"/>
    </source>
</evidence>
<evidence type="ECO:0000313" key="15">
    <source>
        <dbReference type="EMBL" id="CAL1129791.1"/>
    </source>
</evidence>
<dbReference type="CDD" id="cd09599">
    <property type="entry name" value="M1_LTA4H"/>
    <property type="match status" value="1"/>
</dbReference>
<dbReference type="Proteomes" id="UP001152797">
    <property type="component" value="Unassembled WGS sequence"/>
</dbReference>
<dbReference type="Gene3D" id="3.40.50.720">
    <property type="entry name" value="NAD(P)-binding Rossmann-like Domain"/>
    <property type="match status" value="1"/>
</dbReference>
<comment type="similarity">
    <text evidence="2">Belongs to the peptidase M1 family.</text>
</comment>
<gene>
    <name evidence="14" type="ORF">C1SCF055_LOCUS4637</name>
</gene>
<evidence type="ECO:0000256" key="6">
    <source>
        <dbReference type="ARBA" id="ARBA00022801"/>
    </source>
</evidence>
<evidence type="ECO:0000313" key="16">
    <source>
        <dbReference type="EMBL" id="CAL4763728.1"/>
    </source>
</evidence>
<comment type="caution">
    <text evidence="14">The sequence shown here is derived from an EMBL/GenBank/DDBJ whole genome shotgun (WGS) entry which is preliminary data.</text>
</comment>
<evidence type="ECO:0000256" key="5">
    <source>
        <dbReference type="ARBA" id="ARBA00022723"/>
    </source>
</evidence>
<reference evidence="14" key="1">
    <citation type="submission" date="2022-10" db="EMBL/GenBank/DDBJ databases">
        <authorList>
            <person name="Chen Y."/>
            <person name="Dougan E. K."/>
            <person name="Chan C."/>
            <person name="Rhodes N."/>
            <person name="Thang M."/>
        </authorList>
    </citation>
    <scope>NUCLEOTIDE SEQUENCE</scope>
</reference>
<dbReference type="InterPro" id="IPR038502">
    <property type="entry name" value="M1_LTA-4_hydro/amino_C_sf"/>
</dbReference>
<dbReference type="SMART" id="SM01263">
    <property type="entry name" value="Leuk-A4-hydro_C"/>
    <property type="match status" value="1"/>
</dbReference>
<dbReference type="Gene3D" id="1.10.390.10">
    <property type="entry name" value="Neutral Protease Domain 2"/>
    <property type="match status" value="1"/>
</dbReference>
<feature type="region of interest" description="Disordered" evidence="11">
    <location>
        <begin position="2296"/>
        <end position="2322"/>
    </location>
</feature>
<dbReference type="InterPro" id="IPR036291">
    <property type="entry name" value="NAD(P)-bd_dom_sf"/>
</dbReference>
<evidence type="ECO:0000256" key="9">
    <source>
        <dbReference type="PIRSR" id="PIRSR634015-1"/>
    </source>
</evidence>
<dbReference type="PRINTS" id="PR00756">
    <property type="entry name" value="ALADIPTASE"/>
</dbReference>
<dbReference type="SUPFAM" id="SSF48371">
    <property type="entry name" value="ARM repeat"/>
    <property type="match status" value="1"/>
</dbReference>
<dbReference type="InterPro" id="IPR014782">
    <property type="entry name" value="Peptidase_M1_dom"/>
</dbReference>
<keyword evidence="12" id="KW-0472">Membrane</keyword>
<dbReference type="PROSITE" id="PS50280">
    <property type="entry name" value="SET"/>
    <property type="match status" value="1"/>
</dbReference>
<feature type="transmembrane region" description="Helical" evidence="12">
    <location>
        <begin position="41"/>
        <end position="62"/>
    </location>
</feature>
<dbReference type="GO" id="GO:0004177">
    <property type="term" value="F:aminopeptidase activity"/>
    <property type="evidence" value="ECO:0007669"/>
    <property type="project" value="TreeGrafter"/>
</dbReference>
<dbReference type="Gene3D" id="3.30.2010.30">
    <property type="match status" value="1"/>
</dbReference>
<feature type="region of interest" description="Disordered" evidence="11">
    <location>
        <begin position="102"/>
        <end position="126"/>
    </location>
</feature>
<evidence type="ECO:0000313" key="14">
    <source>
        <dbReference type="EMBL" id="CAI3976416.1"/>
    </source>
</evidence>
<keyword evidence="6 16" id="KW-0378">Hydrolase</keyword>
<dbReference type="Gene3D" id="1.25.40.10">
    <property type="entry name" value="Tetratricopeptide repeat domain"/>
    <property type="match status" value="1"/>
</dbReference>
<feature type="compositionally biased region" description="Acidic residues" evidence="11">
    <location>
        <begin position="117"/>
        <end position="126"/>
    </location>
</feature>
<evidence type="ECO:0000256" key="7">
    <source>
        <dbReference type="ARBA" id="ARBA00022833"/>
    </source>
</evidence>
<keyword evidence="3" id="KW-0963">Cytoplasm</keyword>
<protein>
    <submittedName>
        <fullName evidence="16">Leukotriene A-4 hydrolase</fullName>
    </submittedName>
</protein>
<reference evidence="15" key="2">
    <citation type="submission" date="2024-04" db="EMBL/GenBank/DDBJ databases">
        <authorList>
            <person name="Chen Y."/>
            <person name="Shah S."/>
            <person name="Dougan E. K."/>
            <person name="Thang M."/>
            <person name="Chan C."/>
        </authorList>
    </citation>
    <scope>NUCLEOTIDE SEQUENCE [LARGE SCALE GENOMIC DNA]</scope>
</reference>
<dbReference type="FunFam" id="3.30.2010.30:FF:000001">
    <property type="entry name" value="Leukotriene A(4) hydrolase"/>
    <property type="match status" value="1"/>
</dbReference>
<dbReference type="Gene3D" id="1.10.220.160">
    <property type="match status" value="1"/>
</dbReference>
<evidence type="ECO:0000259" key="13">
    <source>
        <dbReference type="PROSITE" id="PS50280"/>
    </source>
</evidence>
<dbReference type="GO" id="GO:0008237">
    <property type="term" value="F:metallopeptidase activity"/>
    <property type="evidence" value="ECO:0007669"/>
    <property type="project" value="UniProtKB-KW"/>
</dbReference>
<dbReference type="SUPFAM" id="SSF63737">
    <property type="entry name" value="Leukotriene A4 hydrolase N-terminal domain"/>
    <property type="match status" value="1"/>
</dbReference>
<dbReference type="SUPFAM" id="SSF51735">
    <property type="entry name" value="NAD(P)-binding Rossmann-fold domains"/>
    <property type="match status" value="1"/>
</dbReference>
<feature type="domain" description="SET" evidence="13">
    <location>
        <begin position="469"/>
        <end position="751"/>
    </location>
</feature>
<dbReference type="GO" id="GO:0008270">
    <property type="term" value="F:zinc ion binding"/>
    <property type="evidence" value="ECO:0007669"/>
    <property type="project" value="InterPro"/>
</dbReference>
<dbReference type="InterPro" id="IPR049980">
    <property type="entry name" value="LTA4H_cat"/>
</dbReference>
<dbReference type="InterPro" id="IPR015211">
    <property type="entry name" value="Peptidase_M1_C"/>
</dbReference>
<dbReference type="InterPro" id="IPR011990">
    <property type="entry name" value="TPR-like_helical_dom_sf"/>
</dbReference>
<dbReference type="GO" id="GO:0005829">
    <property type="term" value="C:cytosol"/>
    <property type="evidence" value="ECO:0007669"/>
    <property type="project" value="TreeGrafter"/>
</dbReference>
<dbReference type="Pfam" id="PF09127">
    <property type="entry name" value="Leuk-A4-hydro_C"/>
    <property type="match status" value="1"/>
</dbReference>
<evidence type="ECO:0000256" key="3">
    <source>
        <dbReference type="ARBA" id="ARBA00022490"/>
    </source>
</evidence>
<dbReference type="Pfam" id="PF01433">
    <property type="entry name" value="Peptidase_M1"/>
    <property type="match status" value="1"/>
</dbReference>
<dbReference type="Gene3D" id="6.10.140.2220">
    <property type="match status" value="1"/>
</dbReference>
<comment type="subcellular location">
    <subcellularLocation>
        <location evidence="1">Cytoplasm</location>
    </subcellularLocation>
</comment>
<keyword evidence="12" id="KW-0812">Transmembrane</keyword>
<comment type="cofactor">
    <cofactor evidence="10">
        <name>Zn(2+)</name>
        <dbReference type="ChEBI" id="CHEBI:29105"/>
    </cofactor>
    <text evidence="10">Binds 1 zinc ion per subunit.</text>
</comment>
<dbReference type="InterPro" id="IPR046341">
    <property type="entry name" value="SET_dom_sf"/>
</dbReference>
<sequence length="2358" mass="261527">MLPVRRYAENYLATGIICLLVATFLLVAARMYNINNAHGWWAFEVLLGLLALLPGCVLLNLMPVEGLSGVVSQAIHSINSVDHAHEPKPSFLNQFRRTMSTQADGLRRKESNVGSDELSDELDEENNYSSDLAQRLADMDAFRLGEQQDDGEEEVDTSQPSARAEVESSVAFDCFSGSVFCKDVMRASSEKINAVTSSCQRVWRVPPETLKPTVYRRRKSSLSDPQLHAPVKGLGGYGRFLCKPSTSALVRSPTWLGLLVRFELGSGTEGTSRWTSISWIIMPAEWPAFFQPTAVEIADGQLFVATDGVVQKFQWSTQSFAPVGQAMAVPGTARGLSLVDGQLALISDEGYFDVRVVNASWTSSTSPSTSIGALGILDAGPQSWPAPNASLPSIERLSAAGALGGAVILASSDRMLRLCRRPASPAGQLEVLLELPTTGEVTALHLDATVLWAVLRTREVMAISLESGETLAQFDANLPSGMPYHIGNEDSLRSKGRCAVASKDLPAGEVVLLEEPWALVLFPEQQGSRCDYSLKCAEKLLRCPSTGLCFAGKEYQKAAADLYYKAELDVAAAKRKAPATSLVKQSEMSSGAPWSWASYLRLAFRALQRGVRSGTQPWLSLQSHWEDLPSSKQESFQASAARCLDVLAAGMGILAENAEDVGDGAMTEAKQAFQAVANLSDVARLLAATEVNSMTVTDEEEREIALGLYLQGAIFNHEEEPNCLQSFVGRNLVIRTCRAVRKGDELCLTYVDPGQLSRVRHAFLQQTFHFTVPMTPEAKKRDDILTAICRAKDWKPVAAGVGVFLRTPLRPEQSGLSEEILRWVWEGAPLLQLVQRIFGVQIGKDLQSMNLRGRVHVVTGANSGIGREVCEYLVGRGSRVYMVCRNADRGKQARDEIAEKIGDGADVHLMVADCGLAADMRRVANELKEKEVAGIDCLVCNAGAMTPKRTLTSEGHEVTFATHFLHGTYLLSQELRPLLSRSGARVLAVSSGGMLNVKYDHGYATGTKGSYDKQLSYAYAKRGQVLLCEYLANQPGEQITFVSCHPGWTDTPGVEFAYGSMKKWLQPMRTLWEGAEGICWLCVADADQIKAGSFYLDRQPQKTILASWTSNSKKEVEEMVAALGAATSWDASEGVLVEGDRGEEDDAESFVRKVHKLWSQGKFHDAWREATSGSVFRLGGGHSLRLALARELMDEALAQERWQEALVFAREVCSCQRQIYPPGWPVVALSLARLAKLEFYHGNMVTCWTWHVICNGLVESDRQRAIEHAVMTELKITAKKGTGFYIRAAATFLRGTEEKPPVPSVILSGTGPATTTVAETAHAIEKQGLAKITKVETGYPAVGGQSAARLAVTLTTDWPYPDASSYSNFDEVLVESYALEQEISFEKGILQGAIELHLLCVQETERMVLDTRSLDIKSITVDGAPGEYQLGTKGRKSEALGEALEVPLLKKLSPGAKAVVRIEYATAPDAWSRHKGRSTRISLRSAKLFMLGVKSKYTAKITAPSPLTVLMSAVPDGEPKEVEGGKRCFSFTQKVPIPSYLLALACGNLASRRVGPRSHVWSEPEAVEACAFEFSDTEKFLAIGEKLFGEYVWGIYDLLVLPPSFPYGGMENPCLTFVTPTLLAGDRSLADVVAHEITHSWFGNLCTNRSWECFWLNEGFTKFGERRIMNNIHGPDYEQLLVRNDCLDLVQSVELFGAGHEFTKLCPQLKGIDPDDAFSVVPYVKGELLLLHLEKLVGQERFEAYLRAHVKRFAGGFLTEEDFKNFFLEHFSSEPAVQNVDWQKWFYGSGLPELPTMNCVLAEKVELLFSSLKGGYEGSKEDTEGWFPAQTMLLLDRLVDYAREQAAAGKADEVRQRLSTWSEAYGLDATSNAEIRFRWLILAMACHDPSRVDAAIAMALEVGRMKFTRPLYRELMKEPARMARAKAAFEKARGTYHPSLVRFSSGIWMDMDLWILWKFHGLLLTCVDYIWLLDSDAAMPMGQCHIFQGARHFPREYDAVPVYTLIDFVVLPCSPLHFKVKQVAVWLNQLPYLACSQFLQMEVVCLNGKSVLVQPMESLHQVKTKVAKALGASAEAVRISCAGQVLCGTASLADALAAFQISEPGPLFGVVDRDRMELSRHLRIFKEDLQACKKQVAKWVDLKTELTRKRRQLCVAGTSFREIDRTIEQLKGTLPLQQEKWLVFRLPKLVRLGDMEETVGHEDFKKHALWRKLENEKIPGLRADLQKALEGSHQQGQLLLEFDEKANFHEEWWDIGCDCMYCCPPDDPPNVLRDLVFLQDLCPRLLHRDLGRNSKRSWKQVPKEKSDQLEPYPCDCSDEWPRLRPLKSKRNQKYNRSAMRHVKAQLSKLSLGHSSEEC</sequence>
<dbReference type="Pfam" id="PF00106">
    <property type="entry name" value="adh_short"/>
    <property type="match status" value="1"/>
</dbReference>
<keyword evidence="4" id="KW-0645">Protease</keyword>
<keyword evidence="5 10" id="KW-0479">Metal-binding</keyword>
<name>A0A9P1FHQ1_9DINO</name>
<proteinExistence type="inferred from homology"/>
<feature type="transmembrane region" description="Helical" evidence="12">
    <location>
        <begin position="12"/>
        <end position="29"/>
    </location>
</feature>
<dbReference type="SUPFAM" id="SSF82199">
    <property type="entry name" value="SET domain"/>
    <property type="match status" value="1"/>
</dbReference>
<dbReference type="PANTHER" id="PTHR45726">
    <property type="entry name" value="LEUKOTRIENE A-4 HYDROLASE"/>
    <property type="match status" value="1"/>
</dbReference>
<feature type="binding site" evidence="10">
    <location>
        <position position="1635"/>
    </location>
    <ligand>
        <name>Zn(2+)</name>
        <dbReference type="ChEBI" id="CHEBI:29105"/>
        <note>catalytic</note>
    </ligand>
</feature>
<dbReference type="OrthoDB" id="10031169at2759"/>
<evidence type="ECO:0000256" key="2">
    <source>
        <dbReference type="ARBA" id="ARBA00010136"/>
    </source>
</evidence>
<dbReference type="EMBL" id="CAMXCT010000270">
    <property type="protein sequence ID" value="CAI3976416.1"/>
    <property type="molecule type" value="Genomic_DNA"/>
</dbReference>
<keyword evidence="12" id="KW-1133">Transmembrane helix</keyword>
<feature type="active site" description="Proton acceptor" evidence="9">
    <location>
        <position position="1636"/>
    </location>
</feature>
<dbReference type="InterPro" id="IPR001930">
    <property type="entry name" value="Peptidase_M1"/>
</dbReference>
<dbReference type="InterPro" id="IPR034015">
    <property type="entry name" value="M1_LTA4H"/>
</dbReference>
<keyword evidence="17" id="KW-1185">Reference proteome</keyword>
<dbReference type="InterPro" id="IPR016024">
    <property type="entry name" value="ARM-type_fold"/>
</dbReference>
<organism evidence="14">
    <name type="scientific">Cladocopium goreaui</name>
    <dbReference type="NCBI Taxonomy" id="2562237"/>
    <lineage>
        <taxon>Eukaryota</taxon>
        <taxon>Sar</taxon>
        <taxon>Alveolata</taxon>
        <taxon>Dinophyceae</taxon>
        <taxon>Suessiales</taxon>
        <taxon>Symbiodiniaceae</taxon>
        <taxon>Cladocopium</taxon>
    </lineage>
</organism>
<dbReference type="Pfam" id="PF00856">
    <property type="entry name" value="SET"/>
    <property type="match status" value="1"/>
</dbReference>
<dbReference type="SUPFAM" id="SSF55486">
    <property type="entry name" value="Metalloproteases ('zincins'), catalytic domain"/>
    <property type="match status" value="1"/>
</dbReference>
<dbReference type="EMBL" id="CAMXCT020000270">
    <property type="protein sequence ID" value="CAL1129791.1"/>
    <property type="molecule type" value="Genomic_DNA"/>
</dbReference>
<dbReference type="InterPro" id="IPR002347">
    <property type="entry name" value="SDR_fam"/>
</dbReference>
<dbReference type="InterPro" id="IPR042097">
    <property type="entry name" value="Aminopeptidase_N-like_N_sf"/>
</dbReference>
<evidence type="ECO:0000256" key="11">
    <source>
        <dbReference type="SAM" id="MobiDB-lite"/>
    </source>
</evidence>
<dbReference type="EMBL" id="CAMXCT030000270">
    <property type="protein sequence ID" value="CAL4763728.1"/>
    <property type="molecule type" value="Genomic_DNA"/>
</dbReference>
<dbReference type="Gene3D" id="2.170.270.10">
    <property type="entry name" value="SET domain"/>
    <property type="match status" value="1"/>
</dbReference>
<feature type="active site" description="Proton donor" evidence="9">
    <location>
        <position position="1723"/>
    </location>
</feature>
<dbReference type="InterPro" id="IPR027268">
    <property type="entry name" value="Peptidase_M4/M1_CTD_sf"/>
</dbReference>
<evidence type="ECO:0000313" key="17">
    <source>
        <dbReference type="Proteomes" id="UP001152797"/>
    </source>
</evidence>
<evidence type="ECO:0000256" key="10">
    <source>
        <dbReference type="PIRSR" id="PIRSR634015-3"/>
    </source>
</evidence>
<evidence type="ECO:0000256" key="4">
    <source>
        <dbReference type="ARBA" id="ARBA00022670"/>
    </source>
</evidence>
<keyword evidence="8" id="KW-0482">Metalloprotease</keyword>
<dbReference type="GO" id="GO:0004301">
    <property type="term" value="F:epoxide hydrolase activity"/>
    <property type="evidence" value="ECO:0007669"/>
    <property type="project" value="TreeGrafter"/>
</dbReference>